<dbReference type="RefSeq" id="WP_216327289.1">
    <property type="nucleotide sequence ID" value="NZ_JAHKRT010000009.1"/>
</dbReference>
<keyword evidence="3 6" id="KW-1133">Transmembrane helix</keyword>
<dbReference type="InterPro" id="IPR013525">
    <property type="entry name" value="ABC2_TM"/>
</dbReference>
<feature type="transmembrane region" description="Helical" evidence="6">
    <location>
        <begin position="89"/>
        <end position="120"/>
    </location>
</feature>
<organism evidence="8 9">
    <name type="scientific">Sphingomonas quercus</name>
    <dbReference type="NCBI Taxonomy" id="2842451"/>
    <lineage>
        <taxon>Bacteria</taxon>
        <taxon>Pseudomonadati</taxon>
        <taxon>Pseudomonadota</taxon>
        <taxon>Alphaproteobacteria</taxon>
        <taxon>Sphingomonadales</taxon>
        <taxon>Sphingomonadaceae</taxon>
        <taxon>Sphingomonas</taxon>
    </lineage>
</organism>
<dbReference type="Pfam" id="PF01061">
    <property type="entry name" value="ABC2_membrane"/>
    <property type="match status" value="1"/>
</dbReference>
<protein>
    <submittedName>
        <fullName evidence="8">ABC transporter permease</fullName>
    </submittedName>
</protein>
<comment type="caution">
    <text evidence="8">The sequence shown here is derived from an EMBL/GenBank/DDBJ whole genome shotgun (WGS) entry which is preliminary data.</text>
</comment>
<dbReference type="PANTHER" id="PTHR43229">
    <property type="entry name" value="NODULATION PROTEIN J"/>
    <property type="match status" value="1"/>
</dbReference>
<feature type="transmembrane region" description="Helical" evidence="6">
    <location>
        <begin position="126"/>
        <end position="149"/>
    </location>
</feature>
<evidence type="ECO:0000313" key="8">
    <source>
        <dbReference type="EMBL" id="MBU3079321.1"/>
    </source>
</evidence>
<evidence type="ECO:0000256" key="6">
    <source>
        <dbReference type="SAM" id="Phobius"/>
    </source>
</evidence>
<evidence type="ECO:0000256" key="5">
    <source>
        <dbReference type="SAM" id="MobiDB-lite"/>
    </source>
</evidence>
<dbReference type="PANTHER" id="PTHR43229:SF2">
    <property type="entry name" value="NODULATION PROTEIN J"/>
    <property type="match status" value="1"/>
</dbReference>
<evidence type="ECO:0000256" key="2">
    <source>
        <dbReference type="ARBA" id="ARBA00022692"/>
    </source>
</evidence>
<evidence type="ECO:0000256" key="4">
    <source>
        <dbReference type="ARBA" id="ARBA00023136"/>
    </source>
</evidence>
<gene>
    <name evidence="8" type="ORF">KOF26_15800</name>
</gene>
<dbReference type="Proteomes" id="UP000776276">
    <property type="component" value="Unassembled WGS sequence"/>
</dbReference>
<keyword evidence="2 6" id="KW-0812">Transmembrane</keyword>
<feature type="transmembrane region" description="Helical" evidence="6">
    <location>
        <begin position="47"/>
        <end position="68"/>
    </location>
</feature>
<feature type="region of interest" description="Disordered" evidence="5">
    <location>
        <begin position="303"/>
        <end position="326"/>
    </location>
</feature>
<feature type="transmembrane region" description="Helical" evidence="6">
    <location>
        <begin position="161"/>
        <end position="181"/>
    </location>
</feature>
<keyword evidence="9" id="KW-1185">Reference proteome</keyword>
<keyword evidence="4 6" id="KW-0472">Membrane</keyword>
<evidence type="ECO:0000259" key="7">
    <source>
        <dbReference type="Pfam" id="PF01061"/>
    </source>
</evidence>
<feature type="transmembrane region" description="Helical" evidence="6">
    <location>
        <begin position="251"/>
        <end position="268"/>
    </location>
</feature>
<comment type="subcellular location">
    <subcellularLocation>
        <location evidence="1">Membrane</location>
        <topology evidence="1">Multi-pass membrane protein</topology>
    </subcellularLocation>
</comment>
<sequence>MVRAILHHIGLSLRLNLRNPMAMIYGYLFPLIFLVAFWAIYRADRVPIALHLGELLTVTVLGGACFGLPTTMVSERERGVWRRYRLTPLPGWAFLASTLVTRYLLLLSAALIQLALALAIGMPMPAAPAGLLIAFTCAAIAFMGLGLVIAQLADGVPAVQALGQCIFLPMLMIGGVAVRLASLPDWAQHLSAFFPGRYAVEAIQAAATGRGLAGTGFALAALLLIGLSAGIAAALMFRWDAGKRGRTRKGWLMLALAMWVAVGLVAEWRGRVVAPPPVPEEVSTGREYVRPVAPVVPAPAPAPAAPAAAPAATGEARPSAPPAAAAPAAPASWQAVTPADIANVDFLRLPNDQGIIAPFATLNELPDPVVADQVAEVRAALANWTPGKAADPVQRARNLLFVAAVPDALQMEGLERFLPWLVYERLRADIPREDLPKILYWIATHPNDGDDAAARQLGPLGLPETPVPSATARTRVMLYAFKLLGRTTGAIVQK</sequence>
<evidence type="ECO:0000313" key="9">
    <source>
        <dbReference type="Proteomes" id="UP000776276"/>
    </source>
</evidence>
<reference evidence="8 9" key="1">
    <citation type="submission" date="2021-06" db="EMBL/GenBank/DDBJ databases">
        <title>Sphingomonas sp. XMGL2, whole genome shotgun sequencing project.</title>
        <authorList>
            <person name="Zhao G."/>
            <person name="Shen L."/>
        </authorList>
    </citation>
    <scope>NUCLEOTIDE SEQUENCE [LARGE SCALE GENOMIC DNA]</scope>
    <source>
        <strain evidence="8 9">XMGL2</strain>
    </source>
</reference>
<feature type="transmembrane region" description="Helical" evidence="6">
    <location>
        <begin position="217"/>
        <end position="239"/>
    </location>
</feature>
<evidence type="ECO:0000256" key="1">
    <source>
        <dbReference type="ARBA" id="ARBA00004141"/>
    </source>
</evidence>
<accession>A0ABS6BLY6</accession>
<dbReference type="InterPro" id="IPR051784">
    <property type="entry name" value="Nod_factor_ABC_transporter"/>
</dbReference>
<evidence type="ECO:0000256" key="3">
    <source>
        <dbReference type="ARBA" id="ARBA00022989"/>
    </source>
</evidence>
<dbReference type="EMBL" id="JAHKRT010000009">
    <property type="protein sequence ID" value="MBU3079321.1"/>
    <property type="molecule type" value="Genomic_DNA"/>
</dbReference>
<proteinExistence type="predicted"/>
<feature type="domain" description="ABC-2 type transporter transmembrane" evidence="7">
    <location>
        <begin position="14"/>
        <end position="205"/>
    </location>
</feature>
<name>A0ABS6BLY6_9SPHN</name>
<feature type="transmembrane region" description="Helical" evidence="6">
    <location>
        <begin position="21"/>
        <end position="41"/>
    </location>
</feature>